<protein>
    <recommendedName>
        <fullName evidence="1">F-box associated beta-propeller type 1 domain-containing protein</fullName>
    </recommendedName>
</protein>
<dbReference type="InterPro" id="IPR006527">
    <property type="entry name" value="F-box-assoc_dom_typ1"/>
</dbReference>
<keyword evidence="3" id="KW-1185">Reference proteome</keyword>
<reference evidence="2 3" key="1">
    <citation type="journal article" date="2006" name="Science">
        <title>The genome of black cottonwood, Populus trichocarpa (Torr. &amp; Gray).</title>
        <authorList>
            <person name="Tuskan G.A."/>
            <person name="Difazio S."/>
            <person name="Jansson S."/>
            <person name="Bohlmann J."/>
            <person name="Grigoriev I."/>
            <person name="Hellsten U."/>
            <person name="Putnam N."/>
            <person name="Ralph S."/>
            <person name="Rombauts S."/>
            <person name="Salamov A."/>
            <person name="Schein J."/>
            <person name="Sterck L."/>
            <person name="Aerts A."/>
            <person name="Bhalerao R.R."/>
            <person name="Bhalerao R.P."/>
            <person name="Blaudez D."/>
            <person name="Boerjan W."/>
            <person name="Brun A."/>
            <person name="Brunner A."/>
            <person name="Busov V."/>
            <person name="Campbell M."/>
            <person name="Carlson J."/>
            <person name="Chalot M."/>
            <person name="Chapman J."/>
            <person name="Chen G.L."/>
            <person name="Cooper D."/>
            <person name="Coutinho P.M."/>
            <person name="Couturier J."/>
            <person name="Covert S."/>
            <person name="Cronk Q."/>
            <person name="Cunningham R."/>
            <person name="Davis J."/>
            <person name="Degroeve S."/>
            <person name="Dejardin A."/>
            <person name="Depamphilis C."/>
            <person name="Detter J."/>
            <person name="Dirks B."/>
            <person name="Dubchak I."/>
            <person name="Duplessis S."/>
            <person name="Ehlting J."/>
            <person name="Ellis B."/>
            <person name="Gendler K."/>
            <person name="Goodstein D."/>
            <person name="Gribskov M."/>
            <person name="Grimwood J."/>
            <person name="Groover A."/>
            <person name="Gunter L."/>
            <person name="Hamberger B."/>
            <person name="Heinze B."/>
            <person name="Helariutta Y."/>
            <person name="Henrissat B."/>
            <person name="Holligan D."/>
            <person name="Holt R."/>
            <person name="Huang W."/>
            <person name="Islam-Faridi N."/>
            <person name="Jones S."/>
            <person name="Jones-Rhoades M."/>
            <person name="Jorgensen R."/>
            <person name="Joshi C."/>
            <person name="Kangasjarvi J."/>
            <person name="Karlsson J."/>
            <person name="Kelleher C."/>
            <person name="Kirkpatrick R."/>
            <person name="Kirst M."/>
            <person name="Kohler A."/>
            <person name="Kalluri U."/>
            <person name="Larimer F."/>
            <person name="Leebens-Mack J."/>
            <person name="Leple J.C."/>
            <person name="Locascio P."/>
            <person name="Lou Y."/>
            <person name="Lucas S."/>
            <person name="Martin F."/>
            <person name="Montanini B."/>
            <person name="Napoli C."/>
            <person name="Nelson D.R."/>
            <person name="Nelson C."/>
            <person name="Nieminen K."/>
            <person name="Nilsson O."/>
            <person name="Pereda V."/>
            <person name="Peter G."/>
            <person name="Philippe R."/>
            <person name="Pilate G."/>
            <person name="Poliakov A."/>
            <person name="Razumovskaya J."/>
            <person name="Richardson P."/>
            <person name="Rinaldi C."/>
            <person name="Ritland K."/>
            <person name="Rouze P."/>
            <person name="Ryaboy D."/>
            <person name="Schmutz J."/>
            <person name="Schrader J."/>
            <person name="Segerman B."/>
            <person name="Shin H."/>
            <person name="Siddiqui A."/>
            <person name="Sterky F."/>
            <person name="Terry A."/>
            <person name="Tsai C.J."/>
            <person name="Uberbacher E."/>
            <person name="Unneberg P."/>
            <person name="Vahala J."/>
            <person name="Wall K."/>
            <person name="Wessler S."/>
            <person name="Yang G."/>
            <person name="Yin T."/>
            <person name="Douglas C."/>
            <person name="Marra M."/>
            <person name="Sandberg G."/>
            <person name="Van de Peer Y."/>
            <person name="Rokhsar D."/>
        </authorList>
    </citation>
    <scope>NUCLEOTIDE SEQUENCE [LARGE SCALE GENOMIC DNA]</scope>
    <source>
        <strain evidence="3">cv. Nisqually</strain>
    </source>
</reference>
<dbReference type="EMBL" id="CM009299">
    <property type="protein sequence ID" value="PNT15191.1"/>
    <property type="molecule type" value="Genomic_DNA"/>
</dbReference>
<dbReference type="PANTHER" id="PTHR31672">
    <property type="entry name" value="BNACNNG10540D PROTEIN"/>
    <property type="match status" value="1"/>
</dbReference>
<dbReference type="NCBIfam" id="TIGR01640">
    <property type="entry name" value="F_box_assoc_1"/>
    <property type="match status" value="1"/>
</dbReference>
<dbReference type="Proteomes" id="UP000006729">
    <property type="component" value="Chromosome 10"/>
</dbReference>
<dbReference type="InterPro" id="IPR050796">
    <property type="entry name" value="SCF_F-box_component"/>
</dbReference>
<evidence type="ECO:0000313" key="3">
    <source>
        <dbReference type="Proteomes" id="UP000006729"/>
    </source>
</evidence>
<sequence length="165" mass="19379">MPSNNPGKFLPNLRIGLLRFKCVCKAWLSQIENSNFITNHYNKALKPYIRLLAWQLYVQRRHERPAMSTSSSSPCNGIICFYRDWDGITLWNPTIRESKVLQIYCKWFFVGFGFDSEVNDYKIMGFTGAWNSTRIILYGLSSDNWMEIPDDRSLRPRDLLDLLLQ</sequence>
<dbReference type="AlphaFoldDB" id="U5FYE2"/>
<organism evidence="2 3">
    <name type="scientific">Populus trichocarpa</name>
    <name type="common">Western balsam poplar</name>
    <name type="synonym">Populus balsamifera subsp. trichocarpa</name>
    <dbReference type="NCBI Taxonomy" id="3694"/>
    <lineage>
        <taxon>Eukaryota</taxon>
        <taxon>Viridiplantae</taxon>
        <taxon>Streptophyta</taxon>
        <taxon>Embryophyta</taxon>
        <taxon>Tracheophyta</taxon>
        <taxon>Spermatophyta</taxon>
        <taxon>Magnoliopsida</taxon>
        <taxon>eudicotyledons</taxon>
        <taxon>Gunneridae</taxon>
        <taxon>Pentapetalae</taxon>
        <taxon>rosids</taxon>
        <taxon>fabids</taxon>
        <taxon>Malpighiales</taxon>
        <taxon>Salicaceae</taxon>
        <taxon>Saliceae</taxon>
        <taxon>Populus</taxon>
    </lineage>
</organism>
<dbReference type="Pfam" id="PF07734">
    <property type="entry name" value="FBA_1"/>
    <property type="match status" value="1"/>
</dbReference>
<feature type="non-terminal residue" evidence="2">
    <location>
        <position position="165"/>
    </location>
</feature>
<proteinExistence type="predicted"/>
<evidence type="ECO:0000313" key="2">
    <source>
        <dbReference type="EMBL" id="PNT15191.1"/>
    </source>
</evidence>
<gene>
    <name evidence="2" type="ORF">POPTR_010G071300</name>
</gene>
<dbReference type="InParanoid" id="U5FYE2"/>
<dbReference type="PANTHER" id="PTHR31672:SF13">
    <property type="entry name" value="F-BOX PROTEIN CPR30-LIKE"/>
    <property type="match status" value="1"/>
</dbReference>
<feature type="domain" description="F-box associated beta-propeller type 1" evidence="1">
    <location>
        <begin position="64"/>
        <end position="150"/>
    </location>
</feature>
<name>U5FYE2_POPTR</name>
<dbReference type="InterPro" id="IPR017451">
    <property type="entry name" value="F-box-assoc_interact_dom"/>
</dbReference>
<evidence type="ECO:0000259" key="1">
    <source>
        <dbReference type="Pfam" id="PF07734"/>
    </source>
</evidence>
<dbReference type="HOGENOM" id="CLU_027176_1_3_1"/>
<accession>U5FYE2</accession>